<gene>
    <name evidence="1" type="ORF">METZ01_LOCUS150197</name>
</gene>
<protein>
    <submittedName>
        <fullName evidence="1">Uncharacterized protein</fullName>
    </submittedName>
</protein>
<organism evidence="1">
    <name type="scientific">marine metagenome</name>
    <dbReference type="NCBI Taxonomy" id="408172"/>
    <lineage>
        <taxon>unclassified sequences</taxon>
        <taxon>metagenomes</taxon>
        <taxon>ecological metagenomes</taxon>
    </lineage>
</organism>
<feature type="non-terminal residue" evidence="1">
    <location>
        <position position="46"/>
    </location>
</feature>
<name>A0A382A8T9_9ZZZZ</name>
<dbReference type="AlphaFoldDB" id="A0A382A8T9"/>
<dbReference type="EMBL" id="UINC01024188">
    <property type="protein sequence ID" value="SVA97343.1"/>
    <property type="molecule type" value="Genomic_DNA"/>
</dbReference>
<accession>A0A382A8T9</accession>
<proteinExistence type="predicted"/>
<evidence type="ECO:0000313" key="1">
    <source>
        <dbReference type="EMBL" id="SVA97343.1"/>
    </source>
</evidence>
<reference evidence="1" key="1">
    <citation type="submission" date="2018-05" db="EMBL/GenBank/DDBJ databases">
        <authorList>
            <person name="Lanie J.A."/>
            <person name="Ng W.-L."/>
            <person name="Kazmierczak K.M."/>
            <person name="Andrzejewski T.M."/>
            <person name="Davidsen T.M."/>
            <person name="Wayne K.J."/>
            <person name="Tettelin H."/>
            <person name="Glass J.I."/>
            <person name="Rusch D."/>
            <person name="Podicherti R."/>
            <person name="Tsui H.-C.T."/>
            <person name="Winkler M.E."/>
        </authorList>
    </citation>
    <scope>NUCLEOTIDE SEQUENCE</scope>
</reference>
<sequence length="46" mass="5272">MIKYVYILLLILPKFVLADEPINSQVYYFQPGPNLVSFNLLPDNAS</sequence>